<evidence type="ECO:0000313" key="1">
    <source>
        <dbReference type="EMBL" id="TDP97670.1"/>
    </source>
</evidence>
<dbReference type="OrthoDB" id="5118972at2"/>
<gene>
    <name evidence="1" type="ORF">EV186_103634</name>
</gene>
<proteinExistence type="predicted"/>
<dbReference type="RefSeq" id="WP_133850839.1">
    <property type="nucleotide sequence ID" value="NZ_SNXZ01000003.1"/>
</dbReference>
<dbReference type="EMBL" id="SNXZ01000003">
    <property type="protein sequence ID" value="TDP97670.1"/>
    <property type="molecule type" value="Genomic_DNA"/>
</dbReference>
<organism evidence="1 2">
    <name type="scientific">Labedaea rhizosphaerae</name>
    <dbReference type="NCBI Taxonomy" id="598644"/>
    <lineage>
        <taxon>Bacteria</taxon>
        <taxon>Bacillati</taxon>
        <taxon>Actinomycetota</taxon>
        <taxon>Actinomycetes</taxon>
        <taxon>Pseudonocardiales</taxon>
        <taxon>Pseudonocardiaceae</taxon>
        <taxon>Labedaea</taxon>
    </lineage>
</organism>
<evidence type="ECO:0000313" key="2">
    <source>
        <dbReference type="Proteomes" id="UP000295444"/>
    </source>
</evidence>
<accession>A0A4R6SCN3</accession>
<dbReference type="AlphaFoldDB" id="A0A4R6SCN3"/>
<dbReference type="Proteomes" id="UP000295444">
    <property type="component" value="Unassembled WGS sequence"/>
</dbReference>
<sequence>MSDRVGEVYLQVAEHHMYGGELKVVRSTQKRPAVLEPGCILVKIKLSIPRAAWKPFEPEAIVTVPAELTEQAPVEVEAVSPDA</sequence>
<comment type="caution">
    <text evidence="1">The sequence shown here is derived from an EMBL/GenBank/DDBJ whole genome shotgun (WGS) entry which is preliminary data.</text>
</comment>
<name>A0A4R6SCN3_LABRH</name>
<protein>
    <submittedName>
        <fullName evidence="1">Uncharacterized protein</fullName>
    </submittedName>
</protein>
<reference evidence="1 2" key="1">
    <citation type="submission" date="2019-03" db="EMBL/GenBank/DDBJ databases">
        <title>Genomic Encyclopedia of Type Strains, Phase IV (KMG-IV): sequencing the most valuable type-strain genomes for metagenomic binning, comparative biology and taxonomic classification.</title>
        <authorList>
            <person name="Goeker M."/>
        </authorList>
    </citation>
    <scope>NUCLEOTIDE SEQUENCE [LARGE SCALE GENOMIC DNA]</scope>
    <source>
        <strain evidence="1 2">DSM 45361</strain>
    </source>
</reference>
<keyword evidence="2" id="KW-1185">Reference proteome</keyword>